<protein>
    <submittedName>
        <fullName evidence="1">Uncharacterized protein</fullName>
    </submittedName>
</protein>
<sequence>MTVASNKAITVNRNLLFRMINVPGNPTIVTHNIAKGWDDTRVDALEAAVYRLADRNPILSGILHNSEVDVTTGKKTAGVFVEPHKFQRFVHYVEPPKDIPSPATLDGDTIAFTKYVQSFIEPLIPSSKTGTEEIQQQLPVFGVHVMRLPDGYVYYAPRLSHQVGDGTTYYQLVEELNAILLGEKLPPPIVWGTDGATSFDLISPHQVRNPLWWLGTIVSAIIHAIYGFGKTQQILLSQRKIQQKKKELAKAGSHLSTNDIVTAALSSAISKDYDYSTHAVNYRAVGRCPGVGPRDGGNVTRLVPYALGASAHDPSKVRELTDSLARSPNRDAPLWSMLRGRGFNQTNWANLQCTLEGTVIHGPLQSLVDTMDVPLAIVYQPNDEEIGIMHKFKKVNVETGLLSEILTD</sequence>
<name>A0A9N8E260_9STRA</name>
<evidence type="ECO:0000313" key="2">
    <source>
        <dbReference type="Proteomes" id="UP001153069"/>
    </source>
</evidence>
<organism evidence="1 2">
    <name type="scientific">Seminavis robusta</name>
    <dbReference type="NCBI Taxonomy" id="568900"/>
    <lineage>
        <taxon>Eukaryota</taxon>
        <taxon>Sar</taxon>
        <taxon>Stramenopiles</taxon>
        <taxon>Ochrophyta</taxon>
        <taxon>Bacillariophyta</taxon>
        <taxon>Bacillariophyceae</taxon>
        <taxon>Bacillariophycidae</taxon>
        <taxon>Naviculales</taxon>
        <taxon>Naviculaceae</taxon>
        <taxon>Seminavis</taxon>
    </lineage>
</organism>
<gene>
    <name evidence="1" type="ORF">SEMRO_573_G169080.1</name>
</gene>
<reference evidence="1" key="1">
    <citation type="submission" date="2020-06" db="EMBL/GenBank/DDBJ databases">
        <authorList>
            <consortium name="Plant Systems Biology data submission"/>
        </authorList>
    </citation>
    <scope>NUCLEOTIDE SEQUENCE</scope>
    <source>
        <strain evidence="1">D6</strain>
    </source>
</reference>
<dbReference type="Proteomes" id="UP001153069">
    <property type="component" value="Unassembled WGS sequence"/>
</dbReference>
<evidence type="ECO:0000313" key="1">
    <source>
        <dbReference type="EMBL" id="CAB9513137.1"/>
    </source>
</evidence>
<proteinExistence type="predicted"/>
<dbReference type="InterPro" id="IPR023213">
    <property type="entry name" value="CAT-like_dom_sf"/>
</dbReference>
<dbReference type="SUPFAM" id="SSF52777">
    <property type="entry name" value="CoA-dependent acyltransferases"/>
    <property type="match status" value="1"/>
</dbReference>
<dbReference type="EMBL" id="CAICTM010000572">
    <property type="protein sequence ID" value="CAB9513137.1"/>
    <property type="molecule type" value="Genomic_DNA"/>
</dbReference>
<comment type="caution">
    <text evidence="1">The sequence shown here is derived from an EMBL/GenBank/DDBJ whole genome shotgun (WGS) entry which is preliminary data.</text>
</comment>
<keyword evidence="2" id="KW-1185">Reference proteome</keyword>
<dbReference type="OrthoDB" id="2015434at2759"/>
<accession>A0A9N8E260</accession>
<dbReference type="Gene3D" id="3.30.559.10">
    <property type="entry name" value="Chloramphenicol acetyltransferase-like domain"/>
    <property type="match status" value="1"/>
</dbReference>
<dbReference type="AlphaFoldDB" id="A0A9N8E260"/>